<gene>
    <name evidence="1" type="ORF">NCGR_LOCUS64526</name>
</gene>
<evidence type="ECO:0000313" key="1">
    <source>
        <dbReference type="EMBL" id="CAD6340428.1"/>
    </source>
</evidence>
<reference evidence="1" key="1">
    <citation type="submission" date="2020-10" db="EMBL/GenBank/DDBJ databases">
        <authorList>
            <person name="Han B."/>
            <person name="Lu T."/>
            <person name="Zhao Q."/>
            <person name="Huang X."/>
            <person name="Zhao Y."/>
        </authorList>
    </citation>
    <scope>NUCLEOTIDE SEQUENCE</scope>
</reference>
<evidence type="ECO:0000313" key="2">
    <source>
        <dbReference type="Proteomes" id="UP000604825"/>
    </source>
</evidence>
<protein>
    <submittedName>
        <fullName evidence="1">Uncharacterized protein</fullName>
    </submittedName>
</protein>
<dbReference type="Proteomes" id="UP000604825">
    <property type="component" value="Unassembled WGS sequence"/>
</dbReference>
<organism evidence="1 2">
    <name type="scientific">Miscanthus lutarioriparius</name>
    <dbReference type="NCBI Taxonomy" id="422564"/>
    <lineage>
        <taxon>Eukaryota</taxon>
        <taxon>Viridiplantae</taxon>
        <taxon>Streptophyta</taxon>
        <taxon>Embryophyta</taxon>
        <taxon>Tracheophyta</taxon>
        <taxon>Spermatophyta</taxon>
        <taxon>Magnoliopsida</taxon>
        <taxon>Liliopsida</taxon>
        <taxon>Poales</taxon>
        <taxon>Poaceae</taxon>
        <taxon>PACMAD clade</taxon>
        <taxon>Panicoideae</taxon>
        <taxon>Andropogonodae</taxon>
        <taxon>Andropogoneae</taxon>
        <taxon>Saccharinae</taxon>
        <taxon>Miscanthus</taxon>
    </lineage>
</organism>
<sequence length="132" mass="14118">MAQTVFTPSLEGMEHVKAENIVILTKPFLDVCKKILPVLVVSCVADLQLPGMHKKGITCLAGRVVSDTNAIFASTSSHGIVVIWEMAIEPTPSEDANVHTMGNAMDHGGEGLILDVCKRLKLNGRPIPTSEA</sequence>
<accession>A0A811SCL2</accession>
<dbReference type="OrthoDB" id="205255at2759"/>
<dbReference type="AlphaFoldDB" id="A0A811SCL2"/>
<comment type="caution">
    <text evidence="1">The sequence shown here is derived from an EMBL/GenBank/DDBJ whole genome shotgun (WGS) entry which is preliminary data.</text>
</comment>
<keyword evidence="2" id="KW-1185">Reference proteome</keyword>
<name>A0A811SCL2_9POAL</name>
<proteinExistence type="predicted"/>
<dbReference type="EMBL" id="CAJGYO010000019">
    <property type="protein sequence ID" value="CAD6340428.1"/>
    <property type="molecule type" value="Genomic_DNA"/>
</dbReference>